<gene>
    <name evidence="2" type="ORF">MEDL_10439</name>
</gene>
<protein>
    <submittedName>
        <fullName evidence="2">Uncharacterized protein</fullName>
    </submittedName>
</protein>
<reference evidence="2" key="1">
    <citation type="submission" date="2021-03" db="EMBL/GenBank/DDBJ databases">
        <authorList>
            <person name="Bekaert M."/>
        </authorList>
    </citation>
    <scope>NUCLEOTIDE SEQUENCE</scope>
</reference>
<comment type="caution">
    <text evidence="2">The sequence shown here is derived from an EMBL/GenBank/DDBJ whole genome shotgun (WGS) entry which is preliminary data.</text>
</comment>
<dbReference type="Proteomes" id="UP000683360">
    <property type="component" value="Unassembled WGS sequence"/>
</dbReference>
<keyword evidence="1" id="KW-0812">Transmembrane</keyword>
<keyword evidence="1" id="KW-0472">Membrane</keyword>
<name>A0A8S3QQ19_MYTED</name>
<feature type="transmembrane region" description="Helical" evidence="1">
    <location>
        <begin position="127"/>
        <end position="149"/>
    </location>
</feature>
<keyword evidence="3" id="KW-1185">Reference proteome</keyword>
<dbReference type="EMBL" id="CAJPWZ010000520">
    <property type="protein sequence ID" value="CAG2195495.1"/>
    <property type="molecule type" value="Genomic_DNA"/>
</dbReference>
<accession>A0A8S3QQ19</accession>
<dbReference type="AlphaFoldDB" id="A0A8S3QQ19"/>
<evidence type="ECO:0000313" key="2">
    <source>
        <dbReference type="EMBL" id="CAG2195495.1"/>
    </source>
</evidence>
<sequence length="158" mass="17766">MIKALTGNVTYHSRGQISCLRYKDDHAIFSLKFRKVYPIPNCTASTENIDLTKHLKTVSVPNGLFYEVTVSLRYHHVQKNHIHRQLGIVCCVGTKMIEHSLQFNNDDCTDEISKTYVKGSSLSGIEVLSIVVLCFVFLIPFACLCIDILDNARANSCV</sequence>
<dbReference type="OrthoDB" id="10477946at2759"/>
<keyword evidence="1" id="KW-1133">Transmembrane helix</keyword>
<proteinExistence type="predicted"/>
<organism evidence="2 3">
    <name type="scientific">Mytilus edulis</name>
    <name type="common">Blue mussel</name>
    <dbReference type="NCBI Taxonomy" id="6550"/>
    <lineage>
        <taxon>Eukaryota</taxon>
        <taxon>Metazoa</taxon>
        <taxon>Spiralia</taxon>
        <taxon>Lophotrochozoa</taxon>
        <taxon>Mollusca</taxon>
        <taxon>Bivalvia</taxon>
        <taxon>Autobranchia</taxon>
        <taxon>Pteriomorphia</taxon>
        <taxon>Mytilida</taxon>
        <taxon>Mytiloidea</taxon>
        <taxon>Mytilidae</taxon>
        <taxon>Mytilinae</taxon>
        <taxon>Mytilus</taxon>
    </lineage>
</organism>
<evidence type="ECO:0000256" key="1">
    <source>
        <dbReference type="SAM" id="Phobius"/>
    </source>
</evidence>
<evidence type="ECO:0000313" key="3">
    <source>
        <dbReference type="Proteomes" id="UP000683360"/>
    </source>
</evidence>